<organism evidence="2 3">
    <name type="scientific">Vibrio phage vB_VpaS_MAR10</name>
    <dbReference type="NCBI Taxonomy" id="1229755"/>
    <lineage>
        <taxon>Viruses</taxon>
        <taxon>Duplodnaviria</taxon>
        <taxon>Heunggongvirae</taxon>
        <taxon>Uroviricota</taxon>
        <taxon>Caudoviricetes</taxon>
        <taxon>Mardecavirus</taxon>
        <taxon>Mardecavirus MAR10</taxon>
    </lineage>
</organism>
<protein>
    <submittedName>
        <fullName evidence="2">Uncharacterized protein</fullName>
    </submittedName>
</protein>
<keyword evidence="1" id="KW-0472">Membrane</keyword>
<dbReference type="GeneID" id="14181805"/>
<sequence>MEHLPALAGIVVISPIAIYAAARMATKAYFFSKLEFLTKVKTKGWQ</sequence>
<keyword evidence="1" id="KW-1133">Transmembrane helix</keyword>
<reference evidence="2 3" key="1">
    <citation type="journal article" date="2012" name="J. Virol.">
        <title>Genome Sequence of Temperate Vibrio parahaemolyticus Bacteriophage vB_VpaS_MAR10.</title>
        <authorList>
            <person name="Alanis Villa A."/>
            <person name="Kropinski A.M."/>
            <person name="Abbasifar R."/>
            <person name="Abbasifar A."/>
            <person name="Griffiths M.W."/>
        </authorList>
    </citation>
    <scope>NUCLEOTIDE SEQUENCE [LARGE SCALE GENOMIC DNA]</scope>
</reference>
<dbReference type="EMBL" id="JX556418">
    <property type="protein sequence ID" value="AFV81306.1"/>
    <property type="molecule type" value="Genomic_DNA"/>
</dbReference>
<evidence type="ECO:0000256" key="1">
    <source>
        <dbReference type="SAM" id="Phobius"/>
    </source>
</evidence>
<dbReference type="OrthoDB" id="40596at10239"/>
<keyword evidence="1" id="KW-0812">Transmembrane</keyword>
<evidence type="ECO:0000313" key="3">
    <source>
        <dbReference type="Proteomes" id="UP000009398"/>
    </source>
</evidence>
<proteinExistence type="predicted"/>
<accession>K7R6H5</accession>
<dbReference type="RefSeq" id="YP_007111920.1">
    <property type="nucleotide sequence ID" value="NC_019713.1"/>
</dbReference>
<dbReference type="KEGG" id="vg:14181805"/>
<name>K7R6H5_9CAUD</name>
<dbReference type="Proteomes" id="UP000009398">
    <property type="component" value="Segment"/>
</dbReference>
<gene>
    <name evidence="2" type="ORF">MAR10_072</name>
</gene>
<keyword evidence="3" id="KW-1185">Reference proteome</keyword>
<feature type="transmembrane region" description="Helical" evidence="1">
    <location>
        <begin position="6"/>
        <end position="25"/>
    </location>
</feature>
<evidence type="ECO:0000313" key="2">
    <source>
        <dbReference type="EMBL" id="AFV81306.1"/>
    </source>
</evidence>